<evidence type="ECO:0000313" key="2">
    <source>
        <dbReference type="EMBL" id="QHB43567.1"/>
    </source>
</evidence>
<dbReference type="Proteomes" id="UP000681220">
    <property type="component" value="Segment"/>
</dbReference>
<feature type="compositionally biased region" description="Low complexity" evidence="1">
    <location>
        <begin position="36"/>
        <end position="46"/>
    </location>
</feature>
<dbReference type="KEGG" id="vg:80536246"/>
<dbReference type="EMBL" id="MK227353">
    <property type="protein sequence ID" value="QHB43567.1"/>
    <property type="molecule type" value="Genomic_DNA"/>
</dbReference>
<feature type="region of interest" description="Disordered" evidence="1">
    <location>
        <begin position="1"/>
        <end position="53"/>
    </location>
</feature>
<evidence type="ECO:0000313" key="3">
    <source>
        <dbReference type="Proteomes" id="UP000681220"/>
    </source>
</evidence>
<evidence type="ECO:0000256" key="1">
    <source>
        <dbReference type="SAM" id="MobiDB-lite"/>
    </source>
</evidence>
<proteinExistence type="predicted"/>
<sequence length="134" mass="14874">MDNTPSDQIENDYIPTGSTPPNDDTELPVSSPINLEASSSDFIPSSDSEEDLPTDNDYGLCTYYICTSSIIETLPPGLQRNIRNFCCNTACIVLAVGNYPCTIQTHCHCYEKVHTLFCSAWQQYASKVSRGFFI</sequence>
<dbReference type="RefSeq" id="YP_010798164.1">
    <property type="nucleotide sequence ID" value="NC_076340.1"/>
</dbReference>
<accession>A0A6B9LIF2</accession>
<name>A0A6B9LIF2_9ADEN</name>
<keyword evidence="3" id="KW-1185">Reference proteome</keyword>
<organism evidence="2 3">
    <name type="scientific">psittacine adenovirus 7</name>
    <dbReference type="NCBI Taxonomy" id="2848040"/>
    <lineage>
        <taxon>Viruses</taxon>
        <taxon>Varidnaviria</taxon>
        <taxon>Bamfordvirae</taxon>
        <taxon>Preplasmiviricota</taxon>
        <taxon>Polisuviricotina</taxon>
        <taxon>Pharingeaviricetes</taxon>
        <taxon>Rowavirales</taxon>
        <taxon>Adenoviridae</taxon>
        <taxon>Siadenovirus</taxon>
        <taxon>Siadenovirus sanguineae</taxon>
        <taxon>Psittacine siadenovirus E</taxon>
    </lineage>
</organism>
<reference evidence="2 3" key="1">
    <citation type="journal article" date="2019" name="Vet. Microbiol.">
        <title>Disease surveillance in wild Victorian cacatuids reveals co-infection with multiple agents and detection of novel avian viruses.</title>
        <authorList>
            <person name="Sutherland M."/>
            <person name="Sarker S."/>
            <person name="Vaz P.K."/>
            <person name="Legione A.R."/>
            <person name="Devlin J.M."/>
            <person name="Macwhirter P.L."/>
            <person name="Whiteley P.L."/>
            <person name="Raidal S.R."/>
        </authorList>
    </citation>
    <scope>NUCLEOTIDE SEQUENCE [LARGE SCALE GENOMIC DNA]</scope>
    <source>
        <strain evidence="2">CorAdV1/Melbourne/2015</strain>
    </source>
</reference>
<protein>
    <submittedName>
        <fullName evidence="2">Uncharacterized protein</fullName>
    </submittedName>
</protein>
<dbReference type="GeneID" id="80536246"/>